<dbReference type="InterPro" id="IPR017896">
    <property type="entry name" value="4Fe4S_Fe-S-bd"/>
</dbReference>
<evidence type="ECO:0000256" key="1">
    <source>
        <dbReference type="ARBA" id="ARBA00022723"/>
    </source>
</evidence>
<dbReference type="Pfam" id="PF12838">
    <property type="entry name" value="Fer4_7"/>
    <property type="match status" value="1"/>
</dbReference>
<protein>
    <submittedName>
        <fullName evidence="6">4Fe-4S binding protein</fullName>
    </submittedName>
</protein>
<keyword evidence="1" id="KW-0479">Metal-binding</keyword>
<name>A0A921LQQ1_9ACTN</name>
<dbReference type="PROSITE" id="PS51379">
    <property type="entry name" value="4FE4S_FER_2"/>
    <property type="match status" value="2"/>
</dbReference>
<evidence type="ECO:0000313" key="7">
    <source>
        <dbReference type="Proteomes" id="UP000746751"/>
    </source>
</evidence>
<dbReference type="SUPFAM" id="SSF54862">
    <property type="entry name" value="4Fe-4S ferredoxins"/>
    <property type="match status" value="1"/>
</dbReference>
<feature type="region of interest" description="Disordered" evidence="4">
    <location>
        <begin position="1"/>
        <end position="28"/>
    </location>
</feature>
<dbReference type="EMBL" id="DYVF01000045">
    <property type="protein sequence ID" value="HJG31211.1"/>
    <property type="molecule type" value="Genomic_DNA"/>
</dbReference>
<evidence type="ECO:0000256" key="4">
    <source>
        <dbReference type="SAM" id="MobiDB-lite"/>
    </source>
</evidence>
<dbReference type="GO" id="GO:0046872">
    <property type="term" value="F:metal ion binding"/>
    <property type="evidence" value="ECO:0007669"/>
    <property type="project" value="UniProtKB-KW"/>
</dbReference>
<dbReference type="Proteomes" id="UP000746751">
    <property type="component" value="Unassembled WGS sequence"/>
</dbReference>
<feature type="domain" description="4Fe-4S ferredoxin-type" evidence="5">
    <location>
        <begin position="59"/>
        <end position="88"/>
    </location>
</feature>
<keyword evidence="3" id="KW-0411">Iron-sulfur</keyword>
<evidence type="ECO:0000256" key="3">
    <source>
        <dbReference type="ARBA" id="ARBA00023014"/>
    </source>
</evidence>
<dbReference type="InterPro" id="IPR017900">
    <property type="entry name" value="4Fe4S_Fe_S_CS"/>
</dbReference>
<dbReference type="PROSITE" id="PS00198">
    <property type="entry name" value="4FE4S_FER_1"/>
    <property type="match status" value="1"/>
</dbReference>
<dbReference type="PANTHER" id="PTHR43193:SF2">
    <property type="entry name" value="POLYFERREDOXIN PROTEIN FWDF"/>
    <property type="match status" value="1"/>
</dbReference>
<evidence type="ECO:0000259" key="5">
    <source>
        <dbReference type="PROSITE" id="PS51379"/>
    </source>
</evidence>
<gene>
    <name evidence="6" type="ORF">K8U80_07425</name>
</gene>
<dbReference type="Gene3D" id="3.30.70.20">
    <property type="match status" value="1"/>
</dbReference>
<organism evidence="6 7">
    <name type="scientific">Collinsella ihumii</name>
    <dbReference type="NCBI Taxonomy" id="1720204"/>
    <lineage>
        <taxon>Bacteria</taxon>
        <taxon>Bacillati</taxon>
        <taxon>Actinomycetota</taxon>
        <taxon>Coriobacteriia</taxon>
        <taxon>Coriobacteriales</taxon>
        <taxon>Coriobacteriaceae</taxon>
        <taxon>Collinsella</taxon>
    </lineage>
</organism>
<dbReference type="PANTHER" id="PTHR43193">
    <property type="match status" value="1"/>
</dbReference>
<sequence>MRNGKFTPRRGFTPPDNTPYRYRDGSRMDASPGYHPHVSTRFRNWGAGAPAAIAKRELPELYRDRSECCGCTACAAACPRDAIAMESDEEGFAYPVVDAALCIRCRRCMDVCVFKAALVERWHQGVRK</sequence>
<comment type="caution">
    <text evidence="6">The sequence shown here is derived from an EMBL/GenBank/DDBJ whole genome shotgun (WGS) entry which is preliminary data.</text>
</comment>
<evidence type="ECO:0000256" key="2">
    <source>
        <dbReference type="ARBA" id="ARBA00023004"/>
    </source>
</evidence>
<dbReference type="AlphaFoldDB" id="A0A921LQQ1"/>
<reference evidence="6" key="1">
    <citation type="journal article" date="2021" name="PeerJ">
        <title>Extensive microbial diversity within the chicken gut microbiome revealed by metagenomics and culture.</title>
        <authorList>
            <person name="Gilroy R."/>
            <person name="Ravi A."/>
            <person name="Getino M."/>
            <person name="Pursley I."/>
            <person name="Horton D.L."/>
            <person name="Alikhan N.F."/>
            <person name="Baker D."/>
            <person name="Gharbi K."/>
            <person name="Hall N."/>
            <person name="Watson M."/>
            <person name="Adriaenssens E.M."/>
            <person name="Foster-Nyarko E."/>
            <person name="Jarju S."/>
            <person name="Secka A."/>
            <person name="Antonio M."/>
            <person name="Oren A."/>
            <person name="Chaudhuri R.R."/>
            <person name="La Ragione R."/>
            <person name="Hildebrand F."/>
            <person name="Pallen M.J."/>
        </authorList>
    </citation>
    <scope>NUCLEOTIDE SEQUENCE</scope>
    <source>
        <strain evidence="6">ChiGjej2B2-7701</strain>
    </source>
</reference>
<evidence type="ECO:0000313" key="6">
    <source>
        <dbReference type="EMBL" id="HJG31211.1"/>
    </source>
</evidence>
<dbReference type="GO" id="GO:0051536">
    <property type="term" value="F:iron-sulfur cluster binding"/>
    <property type="evidence" value="ECO:0007669"/>
    <property type="project" value="UniProtKB-KW"/>
</dbReference>
<dbReference type="InterPro" id="IPR052977">
    <property type="entry name" value="Polyferredoxin-like_ET"/>
</dbReference>
<accession>A0A921LQQ1</accession>
<feature type="domain" description="4Fe-4S ferredoxin-type" evidence="5">
    <location>
        <begin position="93"/>
        <end position="122"/>
    </location>
</feature>
<proteinExistence type="predicted"/>
<reference evidence="6" key="2">
    <citation type="submission" date="2021-09" db="EMBL/GenBank/DDBJ databases">
        <authorList>
            <person name="Gilroy R."/>
        </authorList>
    </citation>
    <scope>NUCLEOTIDE SEQUENCE</scope>
    <source>
        <strain evidence="6">ChiGjej2B2-7701</strain>
    </source>
</reference>
<keyword evidence="2" id="KW-0408">Iron</keyword>